<dbReference type="Gene3D" id="1.20.1170.10">
    <property type="match status" value="1"/>
</dbReference>
<dbReference type="RefSeq" id="WP_330076579.1">
    <property type="nucleotide sequence ID" value="NZ_JAZDQJ010000029.1"/>
</dbReference>
<keyword evidence="2" id="KW-0472">Membrane</keyword>
<dbReference type="Proteomes" id="UP001335100">
    <property type="component" value="Unassembled WGS sequence"/>
</dbReference>
<dbReference type="EMBL" id="JAZDQJ010000029">
    <property type="protein sequence ID" value="MEE1935859.1"/>
    <property type="molecule type" value="Genomic_DNA"/>
</dbReference>
<protein>
    <recommendedName>
        <fullName evidence="5">Non-hemolytic enterotoxin lytic component L1</fullName>
    </recommendedName>
</protein>
<comment type="caution">
    <text evidence="3">The sequence shown here is derived from an EMBL/GenBank/DDBJ whole genome shotgun (WGS) entry which is preliminary data.</text>
</comment>
<feature type="transmembrane region" description="Helical" evidence="2">
    <location>
        <begin position="200"/>
        <end position="222"/>
    </location>
</feature>
<organism evidence="3 4">
    <name type="scientific">Pseudomonas ulcerans</name>
    <dbReference type="NCBI Taxonomy" id="3115852"/>
    <lineage>
        <taxon>Bacteria</taxon>
        <taxon>Pseudomonadati</taxon>
        <taxon>Pseudomonadota</taxon>
        <taxon>Gammaproteobacteria</taxon>
        <taxon>Pseudomonadales</taxon>
        <taxon>Pseudomonadaceae</taxon>
        <taxon>Pseudomonas</taxon>
    </lineage>
</organism>
<sequence>MNVALSNPNDLTQAPDTLIGNTGVSYNAAQLITFACHAVVNTVFTPPSPQPSWFDQLNQELQAAQTLSQQWIDTLGPDVTKTIPLQVINFGSDFTAATNAILQIVQQNPTASGADNPYVIEVQTIIEQTLLPPIQQVIDEMTQTTTALTTWGDQMQTAYNNLVSGATNIQTAENQLNNDINQMNEAITALNAEIQQENQAIAYSAAGIGVGIFALVVGIALAPETGGASLLVGGAVGAAGIVGGSVTWGVMQSKINDQFNQIAADTQELDDDERQLVALQGLQMASDGAVASLALATESLSKLMTQWGTFQGELQGVVSQLQQADQQLSTITEGVFTQAAVTEWQQAIVTANNLVNAQVPIEAQTLPM</sequence>
<dbReference type="PANTHER" id="PTHR38443:SF2">
    <property type="entry name" value="NON-HEMOLYTIC ENTEROTOXIN LYTIC COMPONENT L1"/>
    <property type="match status" value="1"/>
</dbReference>
<dbReference type="CDD" id="cd22655">
    <property type="entry name" value="ClyA_MakA-like"/>
    <property type="match status" value="1"/>
</dbReference>
<evidence type="ECO:0000313" key="4">
    <source>
        <dbReference type="Proteomes" id="UP001335100"/>
    </source>
</evidence>
<proteinExistence type="predicted"/>
<evidence type="ECO:0008006" key="5">
    <source>
        <dbReference type="Google" id="ProtNLM"/>
    </source>
</evidence>
<dbReference type="SUPFAM" id="SSF58100">
    <property type="entry name" value="Bacterial hemolysins"/>
    <property type="match status" value="1"/>
</dbReference>
<keyword evidence="2" id="KW-1133">Transmembrane helix</keyword>
<keyword evidence="4" id="KW-1185">Reference proteome</keyword>
<keyword evidence="1" id="KW-0175">Coiled coil</keyword>
<evidence type="ECO:0000256" key="2">
    <source>
        <dbReference type="SAM" id="Phobius"/>
    </source>
</evidence>
<evidence type="ECO:0000313" key="3">
    <source>
        <dbReference type="EMBL" id="MEE1935859.1"/>
    </source>
</evidence>
<reference evidence="3 4" key="1">
    <citation type="submission" date="2024-01" db="EMBL/GenBank/DDBJ databases">
        <title>Unpublished Manusciprt.</title>
        <authorList>
            <person name="Duman M."/>
            <person name="Valdes E.G."/>
            <person name="Ajmi N."/>
            <person name="Altun S."/>
            <person name="Saticioglu I.B."/>
        </authorList>
    </citation>
    <scope>NUCLEOTIDE SEQUENCE [LARGE SCALE GENOMIC DNA]</scope>
    <source>
        <strain evidence="3 4">148P</strain>
    </source>
</reference>
<dbReference type="InterPro" id="IPR052785">
    <property type="entry name" value="Enterotoxin_cmpnt"/>
</dbReference>
<keyword evidence="2" id="KW-0812">Transmembrane</keyword>
<feature type="coiled-coil region" evidence="1">
    <location>
        <begin position="166"/>
        <end position="200"/>
    </location>
</feature>
<evidence type="ECO:0000256" key="1">
    <source>
        <dbReference type="SAM" id="Coils"/>
    </source>
</evidence>
<feature type="transmembrane region" description="Helical" evidence="2">
    <location>
        <begin position="228"/>
        <end position="251"/>
    </location>
</feature>
<accession>A0ABU7HWB4</accession>
<name>A0ABU7HWB4_9PSED</name>
<gene>
    <name evidence="3" type="ORF">V0R50_21740</name>
</gene>
<dbReference type="PANTHER" id="PTHR38443">
    <property type="match status" value="1"/>
</dbReference>